<keyword evidence="1" id="KW-0812">Transmembrane</keyword>
<name>A0A9E7V7D1_9CHEL</name>
<dbReference type="AlphaFoldDB" id="A0A9E7V7D1"/>
<sequence length="160" mass="18637">MNMMTFFCFLLISITFTLFLTHPFMITMIIIAQTIMASIIIYYSTFFSLLSYTLILTFLGGMMVIFIYIASISSYKSFYKSQVYIFYSFLFFTPIMSFSLSKFIKIPLPNYNLSSMNLILSPMYSPSMFMTTLFMSILLTIMLIFIVKMLKLSALPLRTK</sequence>
<protein>
    <submittedName>
        <fullName evidence="2">NADH dehydrogenase subunit 6</fullName>
    </submittedName>
</protein>
<keyword evidence="2" id="KW-0496">Mitochondrion</keyword>
<evidence type="ECO:0000313" key="2">
    <source>
        <dbReference type="EMBL" id="UZA61245.1"/>
    </source>
</evidence>
<organism evidence="2">
    <name type="scientific">Anoplodactylus australis</name>
    <dbReference type="NCBI Taxonomy" id="2992006"/>
    <lineage>
        <taxon>Eukaryota</taxon>
        <taxon>Metazoa</taxon>
        <taxon>Ecdysozoa</taxon>
        <taxon>Arthropoda</taxon>
        <taxon>Chelicerata</taxon>
        <taxon>Pycnogonida</taxon>
        <taxon>Pantopoda</taxon>
        <taxon>Phoxichilidiidae</taxon>
        <taxon>Anoplodactylus</taxon>
    </lineage>
</organism>
<dbReference type="EMBL" id="OK649922">
    <property type="protein sequence ID" value="UZA61245.1"/>
    <property type="molecule type" value="Genomic_DNA"/>
</dbReference>
<evidence type="ECO:0000256" key="1">
    <source>
        <dbReference type="SAM" id="Phobius"/>
    </source>
</evidence>
<accession>A0A9E7V7D1</accession>
<gene>
    <name evidence="2" type="primary">nad6</name>
</gene>
<reference evidence="2" key="1">
    <citation type="journal article" date="2022" name="Polar Biol.">
        <title>Mitochondrial genomes provide insight into interfamilial relationships within Pycnogonida.</title>
        <authorList>
            <person name="Zehnpfennig J.R."/>
            <person name="Varney R.M."/>
            <person name="Halanych K.M."/>
            <person name="Mahon A.R."/>
        </authorList>
    </citation>
    <scope>NUCLEOTIDE SEQUENCE</scope>
</reference>
<feature type="transmembrane region" description="Helical" evidence="1">
    <location>
        <begin position="83"/>
        <end position="104"/>
    </location>
</feature>
<keyword evidence="1" id="KW-1133">Transmembrane helix</keyword>
<proteinExistence type="predicted"/>
<geneLocation type="mitochondrion" evidence="2"/>
<keyword evidence="1" id="KW-0472">Membrane</keyword>
<feature type="transmembrane region" description="Helical" evidence="1">
    <location>
        <begin position="47"/>
        <end position="71"/>
    </location>
</feature>
<feature type="transmembrane region" description="Helical" evidence="1">
    <location>
        <begin position="124"/>
        <end position="150"/>
    </location>
</feature>